<dbReference type="EnsemblProtists" id="EOD04834">
    <property type="protein sequence ID" value="EOD04834"/>
    <property type="gene ID" value="EMIHUDRAFT_439073"/>
</dbReference>
<proteinExistence type="predicted"/>
<accession>A0A0D3I0P9</accession>
<name>A0A0D3I0P9_EMIH1</name>
<dbReference type="HOGENOM" id="CLU_1071968_0_0_1"/>
<keyword evidence="3" id="KW-1185">Reference proteome</keyword>
<dbReference type="RefSeq" id="XP_005757263.1">
    <property type="nucleotide sequence ID" value="XM_005757206.1"/>
</dbReference>
<feature type="compositionally biased region" description="Basic residues" evidence="1">
    <location>
        <begin position="71"/>
        <end position="83"/>
    </location>
</feature>
<feature type="region of interest" description="Disordered" evidence="1">
    <location>
        <begin position="1"/>
        <end position="31"/>
    </location>
</feature>
<organism evidence="2 3">
    <name type="scientific">Emiliania huxleyi (strain CCMP1516)</name>
    <dbReference type="NCBI Taxonomy" id="280463"/>
    <lineage>
        <taxon>Eukaryota</taxon>
        <taxon>Haptista</taxon>
        <taxon>Haptophyta</taxon>
        <taxon>Prymnesiophyceae</taxon>
        <taxon>Isochrysidales</taxon>
        <taxon>Noelaerhabdaceae</taxon>
        <taxon>Emiliania</taxon>
    </lineage>
</organism>
<evidence type="ECO:0000256" key="1">
    <source>
        <dbReference type="SAM" id="MobiDB-lite"/>
    </source>
</evidence>
<protein>
    <submittedName>
        <fullName evidence="2">Uncharacterized protein</fullName>
    </submittedName>
</protein>
<evidence type="ECO:0000313" key="3">
    <source>
        <dbReference type="Proteomes" id="UP000013827"/>
    </source>
</evidence>
<feature type="compositionally biased region" description="Basic and acidic residues" evidence="1">
    <location>
        <begin position="84"/>
        <end position="114"/>
    </location>
</feature>
<evidence type="ECO:0000313" key="2">
    <source>
        <dbReference type="EnsemblProtists" id="EOD04834"/>
    </source>
</evidence>
<feature type="compositionally biased region" description="Low complexity" evidence="1">
    <location>
        <begin position="1"/>
        <end position="21"/>
    </location>
</feature>
<dbReference type="PaxDb" id="2903-EOD04834"/>
<dbReference type="KEGG" id="ehx:EMIHUDRAFT_439073"/>
<reference evidence="3" key="1">
    <citation type="journal article" date="2013" name="Nature">
        <title>Pan genome of the phytoplankton Emiliania underpins its global distribution.</title>
        <authorList>
            <person name="Read B.A."/>
            <person name="Kegel J."/>
            <person name="Klute M.J."/>
            <person name="Kuo A."/>
            <person name="Lefebvre S.C."/>
            <person name="Maumus F."/>
            <person name="Mayer C."/>
            <person name="Miller J."/>
            <person name="Monier A."/>
            <person name="Salamov A."/>
            <person name="Young J."/>
            <person name="Aguilar M."/>
            <person name="Claverie J.M."/>
            <person name="Frickenhaus S."/>
            <person name="Gonzalez K."/>
            <person name="Herman E.K."/>
            <person name="Lin Y.C."/>
            <person name="Napier J."/>
            <person name="Ogata H."/>
            <person name="Sarno A.F."/>
            <person name="Shmutz J."/>
            <person name="Schroeder D."/>
            <person name="de Vargas C."/>
            <person name="Verret F."/>
            <person name="von Dassow P."/>
            <person name="Valentin K."/>
            <person name="Van de Peer Y."/>
            <person name="Wheeler G."/>
            <person name="Dacks J.B."/>
            <person name="Delwiche C.F."/>
            <person name="Dyhrman S.T."/>
            <person name="Glockner G."/>
            <person name="John U."/>
            <person name="Richards T."/>
            <person name="Worden A.Z."/>
            <person name="Zhang X."/>
            <person name="Grigoriev I.V."/>
            <person name="Allen A.E."/>
            <person name="Bidle K."/>
            <person name="Borodovsky M."/>
            <person name="Bowler C."/>
            <person name="Brownlee C."/>
            <person name="Cock J.M."/>
            <person name="Elias M."/>
            <person name="Gladyshev V.N."/>
            <person name="Groth M."/>
            <person name="Guda C."/>
            <person name="Hadaegh A."/>
            <person name="Iglesias-Rodriguez M.D."/>
            <person name="Jenkins J."/>
            <person name="Jones B.M."/>
            <person name="Lawson T."/>
            <person name="Leese F."/>
            <person name="Lindquist E."/>
            <person name="Lobanov A."/>
            <person name="Lomsadze A."/>
            <person name="Malik S.B."/>
            <person name="Marsh M.E."/>
            <person name="Mackinder L."/>
            <person name="Mock T."/>
            <person name="Mueller-Roeber B."/>
            <person name="Pagarete A."/>
            <person name="Parker M."/>
            <person name="Probert I."/>
            <person name="Quesneville H."/>
            <person name="Raines C."/>
            <person name="Rensing S.A."/>
            <person name="Riano-Pachon D.M."/>
            <person name="Richier S."/>
            <person name="Rokitta S."/>
            <person name="Shiraiwa Y."/>
            <person name="Soanes D.M."/>
            <person name="van der Giezen M."/>
            <person name="Wahlund T.M."/>
            <person name="Williams B."/>
            <person name="Wilson W."/>
            <person name="Wolfe G."/>
            <person name="Wurch L.L."/>
        </authorList>
    </citation>
    <scope>NUCLEOTIDE SEQUENCE</scope>
</reference>
<reference evidence="2" key="2">
    <citation type="submission" date="2024-10" db="UniProtKB">
        <authorList>
            <consortium name="EnsemblProtists"/>
        </authorList>
    </citation>
    <scope>IDENTIFICATION</scope>
</reference>
<sequence length="260" mass="27963">AIPATPAAPTLTGALTSSSPPHSVGPSRLPSRAISGHLGSSRVFFFSFSGGQCVDVSGRVPDAASDPQGLRPHHRPHRRRRRVAAAERHVASGGVRRDRGGEEGEPRAGRDVLSDARDGLLRRLELDHPLPRPLDAARLPRRADARAQLLRPIPGRLCARADAHLLPDTRRGRRPRRRGGKRRGWRVGRDGAAAGQLRADRGVRAPRTFASLADDGNSSQLLLKCEACLHERASVVICVSPFSTVCACLCVLGPGLYVFV</sequence>
<dbReference type="Proteomes" id="UP000013827">
    <property type="component" value="Unassembled WGS sequence"/>
</dbReference>
<dbReference type="AlphaFoldDB" id="A0A0D3I0P9"/>
<dbReference type="GeneID" id="17251034"/>
<feature type="region of interest" description="Disordered" evidence="1">
    <location>
        <begin position="59"/>
        <end position="114"/>
    </location>
</feature>